<gene>
    <name evidence="4" type="ORF">D5281_18165</name>
</gene>
<dbReference type="Gene3D" id="3.20.20.300">
    <property type="entry name" value="Glycoside hydrolase, family 3, N-terminal domain"/>
    <property type="match status" value="1"/>
</dbReference>
<evidence type="ECO:0000259" key="3">
    <source>
        <dbReference type="SMART" id="SM01217"/>
    </source>
</evidence>
<sequence>MRATKEYRLSMTQEAQKIVDQLTLEQKVWLMSGNIDIVKMTPELMAQMAEEMSGEENHYNVTPYAAGGLEEFNLPPMLFADGPRGVVCGNWQSTCFPVSMARGATFDTELEERVGHCIGREVRAFGGNLFAGVCINMPYNPGWGRSQETYGEETYQIGQMGAALVRGVQDEDIMACVKHYAFNDMENARFKCSVTCDQRTEQEVYLPHFKDCIDAGAASVMSAYNRYNGVHCGHHNYLLRQVLKKEWDFDGFVMSDFCWGVRDTVEAANGGQDMEMMWTQYFGDRLVKAVQDGFVPQERIDEAALRIVRTILAFDKDHKEYDMSVVGCPEHIAVAKEAAEKGITLIKNENVLPLHRSETKKIALIGKLADTAVIGDHGSSWVRPPYVVSPKEGLEKANEGCQVIFHDGGDIESAKKLASDADAVIFVVGYDHDDEGEFISENEAENYTGSMGGDRKVSLGLHEEDIELIKQVGPVNEKSTVVLVGGNMIMMTEWYDCVNSIIMAYYPGMEGGTALAEIIYGDVNPSGKLPYVVPYSEDDLPHVDWEATDQYYEYYHGYTRLEKNGVKPLVPYGFGLSYTTFEVTAPKAWVENDTLKATAKVKNAGALDGDEVVQLYVGFENSAVDRPVKQLRGFKRVSLKAGEEKEVEICTPVEKLKWYNPIYREWQLENMEYSVYVGTSAAREDLQKTAIRL</sequence>
<dbReference type="AlphaFoldDB" id="A0A9X5BI03"/>
<proteinExistence type="inferred from homology"/>
<dbReference type="RefSeq" id="WP_160561484.1">
    <property type="nucleotide sequence ID" value="NZ_QZDT01000039.1"/>
</dbReference>
<dbReference type="InterPro" id="IPR002772">
    <property type="entry name" value="Glyco_hydro_3_C"/>
</dbReference>
<dbReference type="OrthoDB" id="9805821at2"/>
<dbReference type="SMART" id="SM01217">
    <property type="entry name" value="Fn3_like"/>
    <property type="match status" value="1"/>
</dbReference>
<dbReference type="SUPFAM" id="SSF51445">
    <property type="entry name" value="(Trans)glycosidases"/>
    <property type="match status" value="1"/>
</dbReference>
<evidence type="ECO:0000313" key="5">
    <source>
        <dbReference type="Proteomes" id="UP001154420"/>
    </source>
</evidence>
<evidence type="ECO:0000256" key="1">
    <source>
        <dbReference type="ARBA" id="ARBA00005336"/>
    </source>
</evidence>
<dbReference type="InterPro" id="IPR036881">
    <property type="entry name" value="Glyco_hydro_3_C_sf"/>
</dbReference>
<comment type="caution">
    <text evidence="4">The sequence shown here is derived from an EMBL/GenBank/DDBJ whole genome shotgun (WGS) entry which is preliminary data.</text>
</comment>
<dbReference type="FunFam" id="2.60.40.10:FF:000495">
    <property type="entry name" value="Periplasmic beta-glucosidase"/>
    <property type="match status" value="1"/>
</dbReference>
<dbReference type="InterPro" id="IPR013783">
    <property type="entry name" value="Ig-like_fold"/>
</dbReference>
<dbReference type="SUPFAM" id="SSF52279">
    <property type="entry name" value="Beta-D-glucan exohydrolase, C-terminal domain"/>
    <property type="match status" value="1"/>
</dbReference>
<dbReference type="Pfam" id="PF01915">
    <property type="entry name" value="Glyco_hydro_3_C"/>
    <property type="match status" value="1"/>
</dbReference>
<accession>A0A9X5BI03</accession>
<protein>
    <submittedName>
        <fullName evidence="4">Glycosyl hydrolase</fullName>
    </submittedName>
</protein>
<keyword evidence="5" id="KW-1185">Reference proteome</keyword>
<dbReference type="Gene3D" id="3.40.50.1700">
    <property type="entry name" value="Glycoside hydrolase family 3 C-terminal domain"/>
    <property type="match status" value="1"/>
</dbReference>
<keyword evidence="2 4" id="KW-0378">Hydrolase</keyword>
<dbReference type="EMBL" id="QZDT01000039">
    <property type="protein sequence ID" value="NBJ94455.1"/>
    <property type="molecule type" value="Genomic_DNA"/>
</dbReference>
<comment type="similarity">
    <text evidence="1">Belongs to the glycosyl hydrolase 3 family.</text>
</comment>
<dbReference type="InterPro" id="IPR036962">
    <property type="entry name" value="Glyco_hydro_3_N_sf"/>
</dbReference>
<dbReference type="Proteomes" id="UP001154420">
    <property type="component" value="Unassembled WGS sequence"/>
</dbReference>
<evidence type="ECO:0000313" key="4">
    <source>
        <dbReference type="EMBL" id="NBJ94455.1"/>
    </source>
</evidence>
<reference evidence="4" key="1">
    <citation type="submission" date="2018-09" db="EMBL/GenBank/DDBJ databases">
        <title>Murine metabolic-syndrome-specific gut microbial biobank.</title>
        <authorList>
            <person name="Liu C."/>
        </authorList>
    </citation>
    <scope>NUCLEOTIDE SEQUENCE</scope>
    <source>
        <strain evidence="4">D42-62</strain>
    </source>
</reference>
<name>A0A9X5BI03_9FIRM</name>
<dbReference type="InterPro" id="IPR050288">
    <property type="entry name" value="Cellulose_deg_GH3"/>
</dbReference>
<feature type="domain" description="Fibronectin type III-like" evidence="3">
    <location>
        <begin position="611"/>
        <end position="681"/>
    </location>
</feature>
<dbReference type="Gene3D" id="2.60.40.10">
    <property type="entry name" value="Immunoglobulins"/>
    <property type="match status" value="1"/>
</dbReference>
<organism evidence="4 5">
    <name type="scientific">Parablautia muri</name>
    <dbReference type="NCBI Taxonomy" id="2320879"/>
    <lineage>
        <taxon>Bacteria</taxon>
        <taxon>Bacillati</taxon>
        <taxon>Bacillota</taxon>
        <taxon>Clostridia</taxon>
        <taxon>Lachnospirales</taxon>
        <taxon>Lachnospiraceae</taxon>
        <taxon>Parablautia</taxon>
    </lineage>
</organism>
<evidence type="ECO:0000256" key="2">
    <source>
        <dbReference type="ARBA" id="ARBA00022801"/>
    </source>
</evidence>
<dbReference type="InterPro" id="IPR017853">
    <property type="entry name" value="GH"/>
</dbReference>
<dbReference type="PANTHER" id="PTHR42715:SF3">
    <property type="entry name" value="BETA-GLUCOSIDASE B-RELATED"/>
    <property type="match status" value="1"/>
</dbReference>
<dbReference type="PRINTS" id="PR00133">
    <property type="entry name" value="GLHYDRLASE3"/>
</dbReference>
<dbReference type="GO" id="GO:0008422">
    <property type="term" value="F:beta-glucosidase activity"/>
    <property type="evidence" value="ECO:0007669"/>
    <property type="project" value="TreeGrafter"/>
</dbReference>
<dbReference type="InterPro" id="IPR001764">
    <property type="entry name" value="Glyco_hydro_3_N"/>
</dbReference>
<dbReference type="Pfam" id="PF00933">
    <property type="entry name" value="Glyco_hydro_3"/>
    <property type="match status" value="1"/>
</dbReference>
<dbReference type="InterPro" id="IPR026891">
    <property type="entry name" value="Fn3-like"/>
</dbReference>
<dbReference type="GO" id="GO:0009251">
    <property type="term" value="P:glucan catabolic process"/>
    <property type="evidence" value="ECO:0007669"/>
    <property type="project" value="TreeGrafter"/>
</dbReference>
<dbReference type="Pfam" id="PF14310">
    <property type="entry name" value="Fn3-like"/>
    <property type="match status" value="1"/>
</dbReference>
<dbReference type="PANTHER" id="PTHR42715">
    <property type="entry name" value="BETA-GLUCOSIDASE"/>
    <property type="match status" value="1"/>
</dbReference>